<evidence type="ECO:0000313" key="1">
    <source>
        <dbReference type="EMBL" id="NMM50801.1"/>
    </source>
</evidence>
<organism evidence="1 2">
    <name type="scientific">Marinigracilibium pacificum</name>
    <dbReference type="NCBI Taxonomy" id="2729599"/>
    <lineage>
        <taxon>Bacteria</taxon>
        <taxon>Pseudomonadati</taxon>
        <taxon>Bacteroidota</taxon>
        <taxon>Cytophagia</taxon>
        <taxon>Cytophagales</taxon>
        <taxon>Flammeovirgaceae</taxon>
        <taxon>Marinigracilibium</taxon>
    </lineage>
</organism>
<accession>A0A848J4V0</accession>
<evidence type="ECO:0000313" key="2">
    <source>
        <dbReference type="Proteomes" id="UP000559010"/>
    </source>
</evidence>
<proteinExistence type="predicted"/>
<dbReference type="InterPro" id="IPR032774">
    <property type="entry name" value="WG_beta_rep"/>
</dbReference>
<protein>
    <submittedName>
        <fullName evidence="1">WG repeat-containing protein</fullName>
    </submittedName>
</protein>
<sequence>MNKLYYILILSGIMCFSSCKRSDESSMGFNFEYYNIQDSEIISKTDLIAVTDEDYLQFGARVAYINNHGDTIIPLGRYSYYGTDTLKYFANVIEHPNDSTWGRMVAIDRNQNILFDLVMFDNGPEPFKDGMLRVSRNGKMGFANKFGQVVIPCDYEYARWFENGIAEVTFDVKEVSRDDEHSMVESDEWFEIDKKGEKLN</sequence>
<dbReference type="AlphaFoldDB" id="A0A848J4V0"/>
<keyword evidence="2" id="KW-1185">Reference proteome</keyword>
<dbReference type="EMBL" id="JABBNU010000016">
    <property type="protein sequence ID" value="NMM50801.1"/>
    <property type="molecule type" value="Genomic_DNA"/>
</dbReference>
<name>A0A848J4V0_9BACT</name>
<gene>
    <name evidence="1" type="ORF">HH304_20495</name>
</gene>
<comment type="caution">
    <text evidence="1">The sequence shown here is derived from an EMBL/GenBank/DDBJ whole genome shotgun (WGS) entry which is preliminary data.</text>
</comment>
<dbReference type="Pfam" id="PF14903">
    <property type="entry name" value="WG_beta_rep"/>
    <property type="match status" value="1"/>
</dbReference>
<reference evidence="1 2" key="1">
    <citation type="submission" date="2020-04" db="EMBL/GenBank/DDBJ databases">
        <title>Flammeovirgaceae bacterium KN852 isolated from deep sea.</title>
        <authorList>
            <person name="Zhang D.-C."/>
        </authorList>
    </citation>
    <scope>NUCLEOTIDE SEQUENCE [LARGE SCALE GENOMIC DNA]</scope>
    <source>
        <strain evidence="1 2">KN852</strain>
    </source>
</reference>
<dbReference type="Proteomes" id="UP000559010">
    <property type="component" value="Unassembled WGS sequence"/>
</dbReference>
<dbReference type="RefSeq" id="WP_169685167.1">
    <property type="nucleotide sequence ID" value="NZ_JABBNU010000016.1"/>
</dbReference>